<comment type="caution">
    <text evidence="1">The sequence shown here is derived from an EMBL/GenBank/DDBJ whole genome shotgun (WGS) entry which is preliminary data.</text>
</comment>
<accession>A0ACC0UWY0</accession>
<sequence>MSTDVQGMILDRFEGFPTGQFGQPSETRLALHLDTVMQGRPRASSSRLLQMPAEVLANIVNFLIHDKQTLASLALVNSDCQELARSCQFAEVTYTYSFPTIELVLSLFRKYILKLQRSTFGPCIRKFTYAPRGFFIAGHHSDLSACLREPMLDSYQGENREDLRTQANGTYVSIRTFLLRAVSTIMPNLETFVVVDRYPLDSNFFQEVTQSAVRHLKLYGVYIEEPWALTPPLTPPIWPLRSLYLDVSLPSTFSAEAAELGAGQERIDHPMTTFFTTLFRLCGSSLEALTWDFRDSLPAENWRVLSLGDKPQSFPNLRHLRLLSPHHNLDTLGVLSLLYTSNLRSLEFPSSLLESHAALLPMLADSKPLRDLENLVLPHLPHNDKACMRTTEFIVQHRHVKKLYIADLDLSPNTCLDRFIIPALATANFSNLSCLSLEWGGGRQEGRHEAHIPHDSLAVVGAITSLEKLRLGAGISTGWRHQWVVDHTKLRASIAGLERLKMLALTRDTYHMSPDDDASKYYSERLVGAQELVDAKSRPELDVGDELQALQVDTPSTPENGAENVAANQEDSEKIWERAHRNRMLGLAESYAAVLPELEWMLCGQRPMEIQHLPGSPAVQRATPLTTKREQCKKFLLSVFGLGTEDDFLRK</sequence>
<organism evidence="1 2">
    <name type="scientific">Trichothecium roseum</name>
    <dbReference type="NCBI Taxonomy" id="47278"/>
    <lineage>
        <taxon>Eukaryota</taxon>
        <taxon>Fungi</taxon>
        <taxon>Dikarya</taxon>
        <taxon>Ascomycota</taxon>
        <taxon>Pezizomycotina</taxon>
        <taxon>Sordariomycetes</taxon>
        <taxon>Hypocreomycetidae</taxon>
        <taxon>Hypocreales</taxon>
        <taxon>Hypocreales incertae sedis</taxon>
        <taxon>Trichothecium</taxon>
    </lineage>
</organism>
<evidence type="ECO:0000313" key="2">
    <source>
        <dbReference type="Proteomes" id="UP001163324"/>
    </source>
</evidence>
<gene>
    <name evidence="1" type="ORF">N3K66_006365</name>
</gene>
<keyword evidence="2" id="KW-1185">Reference proteome</keyword>
<name>A0ACC0UWY0_9HYPO</name>
<evidence type="ECO:0000313" key="1">
    <source>
        <dbReference type="EMBL" id="KAI9898005.1"/>
    </source>
</evidence>
<dbReference type="EMBL" id="CM047945">
    <property type="protein sequence ID" value="KAI9898005.1"/>
    <property type="molecule type" value="Genomic_DNA"/>
</dbReference>
<reference evidence="1" key="1">
    <citation type="submission" date="2022-10" db="EMBL/GenBank/DDBJ databases">
        <title>Complete Genome of Trichothecium roseum strain YXFP-22015, a Plant Pathogen Isolated from Citrus.</title>
        <authorList>
            <person name="Wang Y."/>
            <person name="Zhu L."/>
        </authorList>
    </citation>
    <scope>NUCLEOTIDE SEQUENCE</scope>
    <source>
        <strain evidence="1">YXFP-22015</strain>
    </source>
</reference>
<protein>
    <submittedName>
        <fullName evidence="1">Uncharacterized protein</fullName>
    </submittedName>
</protein>
<proteinExistence type="predicted"/>
<dbReference type="Proteomes" id="UP001163324">
    <property type="component" value="Chromosome 6"/>
</dbReference>